<keyword evidence="2" id="KW-1185">Reference proteome</keyword>
<comment type="caution">
    <text evidence="1">The sequence shown here is derived from an EMBL/GenBank/DDBJ whole genome shotgun (WGS) entry which is preliminary data.</text>
</comment>
<proteinExistence type="predicted"/>
<dbReference type="PANTHER" id="PTHR43546:SF8">
    <property type="entry name" value="METALLO-BETA-LACTAMASE DOMAIN-CONTAINING PROTEIN"/>
    <property type="match status" value="1"/>
</dbReference>
<accession>A0ABT7V2I6</accession>
<dbReference type="Gene3D" id="3.60.15.10">
    <property type="entry name" value="Ribonuclease Z/Hydroxyacylglutathione hydrolase-like"/>
    <property type="match status" value="1"/>
</dbReference>
<protein>
    <submittedName>
        <fullName evidence="1">MBL fold metallo-hydrolase</fullName>
    </submittedName>
</protein>
<dbReference type="Proteomes" id="UP001529256">
    <property type="component" value="Unassembled WGS sequence"/>
</dbReference>
<evidence type="ECO:0000313" key="2">
    <source>
        <dbReference type="Proteomes" id="UP001529256"/>
    </source>
</evidence>
<dbReference type="PANTHER" id="PTHR43546">
    <property type="entry name" value="UPF0173 METAL-DEPENDENT HYDROLASE MJ1163-RELATED"/>
    <property type="match status" value="1"/>
</dbReference>
<reference evidence="1 2" key="2">
    <citation type="submission" date="2023-06" db="EMBL/GenBank/DDBJ databases">
        <title>Identification and characterization of horizontal gene transfer across gut microbiota members of farm animals based on homology search.</title>
        <authorList>
            <person name="Schwarzerova J."/>
            <person name="Nykrynova M."/>
            <person name="Jureckova K."/>
            <person name="Cejkova D."/>
            <person name="Rychlik I."/>
        </authorList>
    </citation>
    <scope>NUCLEOTIDE SEQUENCE [LARGE SCALE GENOMIC DNA]</scope>
    <source>
        <strain evidence="1 2">153_Feed</strain>
    </source>
</reference>
<dbReference type="EMBL" id="JAUDEA010000001">
    <property type="protein sequence ID" value="MDM8270201.1"/>
    <property type="molecule type" value="Genomic_DNA"/>
</dbReference>
<gene>
    <name evidence="1" type="ORF">QUW25_00650</name>
</gene>
<dbReference type="Pfam" id="PF13483">
    <property type="entry name" value="Lactamase_B_3"/>
    <property type="match status" value="1"/>
</dbReference>
<sequence>MSDSLKNVRVFTQSAIRLEGARGTVVYFDPFALTEEEAVHDADYVLITHAHYDHFSPEDYARVAGEKTVVVAPASIAGEIAGLDAAETHLMVAGEKLELPGLCVEAVPAYNVEPERLGMHPQENGWLGYVVTLDGEPTRYYISGDTDQNPDNEAVRCDVALVPIGGTYTCDPRQAAAFVNALRPAAAVPTHYGSIVGAYADFDAFAAEVDPAIEVVKKLER</sequence>
<evidence type="ECO:0000313" key="1">
    <source>
        <dbReference type="EMBL" id="MDM8270201.1"/>
    </source>
</evidence>
<dbReference type="SUPFAM" id="SSF56281">
    <property type="entry name" value="Metallo-hydrolase/oxidoreductase"/>
    <property type="match status" value="1"/>
</dbReference>
<organism evidence="1 2">
    <name type="scientific">Thermophilibacter provencensis</name>
    <dbReference type="NCBI Taxonomy" id="1852386"/>
    <lineage>
        <taxon>Bacteria</taxon>
        <taxon>Bacillati</taxon>
        <taxon>Actinomycetota</taxon>
        <taxon>Coriobacteriia</taxon>
        <taxon>Coriobacteriales</taxon>
        <taxon>Atopobiaceae</taxon>
        <taxon>Thermophilibacter</taxon>
    </lineage>
</organism>
<reference evidence="2" key="1">
    <citation type="submission" date="2023-06" db="EMBL/GenBank/DDBJ databases">
        <title>Identification and characterization of horizontal gene transfer across gut microbiota members of farm animals based on homology search.</title>
        <authorList>
            <person name="Zeman M."/>
            <person name="Kubasova T."/>
            <person name="Jahodarova E."/>
            <person name="Nykrynova M."/>
            <person name="Rychlik I."/>
        </authorList>
    </citation>
    <scope>NUCLEOTIDE SEQUENCE [LARGE SCALE GENOMIC DNA]</scope>
    <source>
        <strain evidence="2">153_Feed</strain>
    </source>
</reference>
<name>A0ABT7V2I6_9ACTN</name>
<dbReference type="InterPro" id="IPR036866">
    <property type="entry name" value="RibonucZ/Hydroxyglut_hydro"/>
</dbReference>
<dbReference type="RefSeq" id="WP_289510304.1">
    <property type="nucleotide sequence ID" value="NZ_JAUDEA010000001.1"/>
</dbReference>
<dbReference type="InterPro" id="IPR050114">
    <property type="entry name" value="UPF0173_UPF0282_UlaG_hydrolase"/>
</dbReference>